<feature type="region of interest" description="Disordered" evidence="1">
    <location>
        <begin position="866"/>
        <end position="887"/>
    </location>
</feature>
<gene>
    <name evidence="2" type="ORF">AZE42_06698</name>
</gene>
<comment type="caution">
    <text evidence="2">The sequence shown here is derived from an EMBL/GenBank/DDBJ whole genome shotgun (WGS) entry which is preliminary data.</text>
</comment>
<dbReference type="STRING" id="180088.A0A1J8QJV2"/>
<dbReference type="PANTHER" id="PTHR13318">
    <property type="entry name" value="PARTNER OF PAIRED, ISOFORM B-RELATED"/>
    <property type="match status" value="1"/>
</dbReference>
<accession>A0A1J8QJV2</accession>
<dbReference type="Proteomes" id="UP000183567">
    <property type="component" value="Unassembled WGS sequence"/>
</dbReference>
<dbReference type="OrthoDB" id="550575at2759"/>
<feature type="compositionally biased region" description="Basic and acidic residues" evidence="1">
    <location>
        <begin position="635"/>
        <end position="647"/>
    </location>
</feature>
<dbReference type="GO" id="GO:0031146">
    <property type="term" value="P:SCF-dependent proteasomal ubiquitin-dependent protein catabolic process"/>
    <property type="evidence" value="ECO:0007669"/>
    <property type="project" value="TreeGrafter"/>
</dbReference>
<evidence type="ECO:0000256" key="1">
    <source>
        <dbReference type="SAM" id="MobiDB-lite"/>
    </source>
</evidence>
<feature type="region of interest" description="Disordered" evidence="1">
    <location>
        <begin position="631"/>
        <end position="665"/>
    </location>
</feature>
<reference evidence="2 3" key="1">
    <citation type="submission" date="2016-03" db="EMBL/GenBank/DDBJ databases">
        <title>Comparative genomics of the ectomycorrhizal sister species Rhizopogon vinicolor and Rhizopogon vesiculosus (Basidiomycota: Boletales) reveals a divergence of the mating type B locus.</title>
        <authorList>
            <person name="Mujic A.B."/>
            <person name="Kuo A."/>
            <person name="Tritt A."/>
            <person name="Lipzen A."/>
            <person name="Chen C."/>
            <person name="Johnson J."/>
            <person name="Sharma A."/>
            <person name="Barry K."/>
            <person name="Grigoriev I.V."/>
            <person name="Spatafora J.W."/>
        </authorList>
    </citation>
    <scope>NUCLEOTIDE SEQUENCE [LARGE SCALE GENOMIC DNA]</scope>
    <source>
        <strain evidence="2 3">AM-OR11-056</strain>
    </source>
</reference>
<keyword evidence="3" id="KW-1185">Reference proteome</keyword>
<dbReference type="Gene3D" id="3.80.10.10">
    <property type="entry name" value="Ribonuclease Inhibitor"/>
    <property type="match status" value="1"/>
</dbReference>
<evidence type="ECO:0008006" key="4">
    <source>
        <dbReference type="Google" id="ProtNLM"/>
    </source>
</evidence>
<dbReference type="EMBL" id="LVVM01004824">
    <property type="protein sequence ID" value="OJA12052.1"/>
    <property type="molecule type" value="Genomic_DNA"/>
</dbReference>
<sequence length="1053" mass="115382">MSKRKAEPSQRLQKRRKSGVPAFGAENEDDRVNMASGISTASAFSTRSLPSTGTIPNLSALCARSFVANLQALHETRDDWENTFKWLKLLPDNLVPRLFAMLRSSCPQILTSAMITSYFLRGPCIALTSDIPAVSKNTILAITGAGNALHELHLTGFIKVADSVFATILPSMPSLRILVLRGCAKVGSATAEAAARSCHLLSTVNFNYTAVPPVALVSLLKTCTDLKVLKLAGIPNWTDATYAKLSSALFQNESFKLNNIQTLKLRQLGFSESSIYSFLARCPNLTRLDLSFTHVHRPPPVMPAEARIEKLSLTSTAIGSVDLVALISGLPHLKSLTLGALGGGQGSSVSIGNTSAMTMTDQTLVLLTDVLKDFGQFEKISLVGNTKLGATSSGGRALEYFMRSVGRKCKHLNLAGVHYLRSLHLIGLLPNNAEENPPRLEQLILNNTGVDDEAAPYLACCLNLEVLELAGTKISSAGLFTVIDSCSKLQTLNLTSCRSIRVTDRRHFFEQINVLRNKTRLQSLVNWREEWDVMVKYNFPFFLQSSNPPLVTTCHSFMFHYSGGRLASLDDMVLKISAPSKVTTAISKCALDSEPYVKVKKVQKRKARRTCRPPLTDKTFVNNAVPGAPLSSRLKSLERPATVEKPRGQQKSLFPPDEPVTSVTRSQHDIESFHPLPPLPSASTLQLPSFLNFSTTHSLFPSSHANQCPPKSSRSLPASTLFRRSSSHVSVRRVVIRKTKNAKVYEGPQWIPAFHHPNSPYVPWSSPTRRRILLPLTPESPISPLHSRSGAVAPEPWDSHSTEIQTNVEKRSSSWKNFMGSVKSSLRSAKRVVSRIGNVQKFSRRRADSSTTNWGDDPSAGYSIVFAESPPLTSPSPQTENASSSRVSLSSLVSSDSTTLVAWLAERHTTSGTSRECPGMSIEEYEMMGSWLDLRRGNGDWVCGVRDCDVHTPNGSVGALRHGQRVFRTAMPFDATDHHEPLKMPVPKKMTLAVSPVDSPTPLPFCSLPQLPSRSSAMSPKVLETLDNPSVERLLMSNKSRELDMPGGWTFTS</sequence>
<feature type="region of interest" description="Disordered" evidence="1">
    <location>
        <begin position="1"/>
        <end position="28"/>
    </location>
</feature>
<dbReference type="SUPFAM" id="SSF52047">
    <property type="entry name" value="RNI-like"/>
    <property type="match status" value="1"/>
</dbReference>
<evidence type="ECO:0000313" key="3">
    <source>
        <dbReference type="Proteomes" id="UP000183567"/>
    </source>
</evidence>
<proteinExistence type="predicted"/>
<evidence type="ECO:0000313" key="2">
    <source>
        <dbReference type="EMBL" id="OJA12052.1"/>
    </source>
</evidence>
<dbReference type="GO" id="GO:0019005">
    <property type="term" value="C:SCF ubiquitin ligase complex"/>
    <property type="evidence" value="ECO:0007669"/>
    <property type="project" value="TreeGrafter"/>
</dbReference>
<protein>
    <recommendedName>
        <fullName evidence="4">RNI-like protein</fullName>
    </recommendedName>
</protein>
<organism evidence="2 3">
    <name type="scientific">Rhizopogon vesiculosus</name>
    <dbReference type="NCBI Taxonomy" id="180088"/>
    <lineage>
        <taxon>Eukaryota</taxon>
        <taxon>Fungi</taxon>
        <taxon>Dikarya</taxon>
        <taxon>Basidiomycota</taxon>
        <taxon>Agaricomycotina</taxon>
        <taxon>Agaricomycetes</taxon>
        <taxon>Agaricomycetidae</taxon>
        <taxon>Boletales</taxon>
        <taxon>Suillineae</taxon>
        <taxon>Rhizopogonaceae</taxon>
        <taxon>Rhizopogon</taxon>
    </lineage>
</organism>
<dbReference type="AlphaFoldDB" id="A0A1J8QJV2"/>
<name>A0A1J8QJV2_9AGAM</name>
<dbReference type="InterPro" id="IPR032675">
    <property type="entry name" value="LRR_dom_sf"/>
</dbReference>